<dbReference type="RefSeq" id="WP_111984989.1">
    <property type="nucleotide sequence ID" value="NZ_NFZS01000007.1"/>
</dbReference>
<evidence type="ECO:0000256" key="6">
    <source>
        <dbReference type="ARBA" id="ARBA00022884"/>
    </source>
</evidence>
<evidence type="ECO:0000313" key="10">
    <source>
        <dbReference type="Proteomes" id="UP000248926"/>
    </source>
</evidence>
<keyword evidence="5 7" id="KW-0378">Hydrolase</keyword>
<dbReference type="Proteomes" id="UP000248926">
    <property type="component" value="Unassembled WGS sequence"/>
</dbReference>
<evidence type="ECO:0000256" key="5">
    <source>
        <dbReference type="ARBA" id="ARBA00022801"/>
    </source>
</evidence>
<dbReference type="Gene3D" id="3.30.230.10">
    <property type="match status" value="1"/>
</dbReference>
<keyword evidence="10" id="KW-1185">Reference proteome</keyword>
<protein>
    <recommendedName>
        <fullName evidence="7 8">Ribonuclease P protein component</fullName>
        <shortName evidence="7">RNase P protein</shortName>
        <shortName evidence="7">RNaseP protein</shortName>
        <ecNumber evidence="7 8">3.1.26.5</ecNumber>
    </recommendedName>
    <alternativeName>
        <fullName evidence="7">Protein C5</fullName>
    </alternativeName>
</protein>
<comment type="similarity">
    <text evidence="7">Belongs to the RnpA family.</text>
</comment>
<dbReference type="GO" id="GO:0030677">
    <property type="term" value="C:ribonuclease P complex"/>
    <property type="evidence" value="ECO:0007669"/>
    <property type="project" value="TreeGrafter"/>
</dbReference>
<accession>A0A328NVR1</accession>
<keyword evidence="2 7" id="KW-0819">tRNA processing</keyword>
<dbReference type="EMBL" id="NFZS01000007">
    <property type="protein sequence ID" value="RAO74508.1"/>
    <property type="molecule type" value="Genomic_DNA"/>
</dbReference>
<dbReference type="GO" id="GO:0001682">
    <property type="term" value="P:tRNA 5'-leader removal"/>
    <property type="evidence" value="ECO:0007669"/>
    <property type="project" value="UniProtKB-UniRule"/>
</dbReference>
<dbReference type="InterPro" id="IPR020539">
    <property type="entry name" value="RNase_P_CS"/>
</dbReference>
<dbReference type="InterPro" id="IPR020568">
    <property type="entry name" value="Ribosomal_Su5_D2-typ_SF"/>
</dbReference>
<comment type="function">
    <text evidence="1 7">RNaseP catalyzes the removal of the 5'-leader sequence from pre-tRNA to produce the mature 5'-terminus. It can also cleave other RNA substrates such as 4.5S RNA. The protein component plays an auxiliary but essential role in vivo by binding to the 5'-leader sequence and broadening the substrate specificity of the ribozyme.</text>
</comment>
<comment type="catalytic activity">
    <reaction evidence="7">
        <text>Endonucleolytic cleavage of RNA, removing 5'-extranucleotides from tRNA precursor.</text>
        <dbReference type="EC" id="3.1.26.5"/>
    </reaction>
</comment>
<dbReference type="InterPro" id="IPR014721">
    <property type="entry name" value="Ribsml_uS5_D2-typ_fold_subgr"/>
</dbReference>
<evidence type="ECO:0000256" key="8">
    <source>
        <dbReference type="NCBIfam" id="TIGR00188"/>
    </source>
</evidence>
<evidence type="ECO:0000256" key="4">
    <source>
        <dbReference type="ARBA" id="ARBA00022759"/>
    </source>
</evidence>
<dbReference type="OrthoDB" id="9796422at2"/>
<name>A0A328NVR1_9GAMM</name>
<keyword evidence="4 7" id="KW-0255">Endonuclease</keyword>
<dbReference type="HAMAP" id="MF_00227">
    <property type="entry name" value="RNase_P"/>
    <property type="match status" value="1"/>
</dbReference>
<dbReference type="PROSITE" id="PS00648">
    <property type="entry name" value="RIBONUCLEASE_P"/>
    <property type="match status" value="1"/>
</dbReference>
<dbReference type="GO" id="GO:0004526">
    <property type="term" value="F:ribonuclease P activity"/>
    <property type="evidence" value="ECO:0007669"/>
    <property type="project" value="UniProtKB-UniRule"/>
</dbReference>
<evidence type="ECO:0000313" key="9">
    <source>
        <dbReference type="EMBL" id="RAO74508.1"/>
    </source>
</evidence>
<dbReference type="InterPro" id="IPR000100">
    <property type="entry name" value="RNase_P"/>
</dbReference>
<comment type="caution">
    <text evidence="9">The sequence shown here is derived from an EMBL/GenBank/DDBJ whole genome shotgun (WGS) entry which is preliminary data.</text>
</comment>
<dbReference type="AlphaFoldDB" id="A0A328NVR1"/>
<proteinExistence type="inferred from homology"/>
<dbReference type="NCBIfam" id="TIGR00188">
    <property type="entry name" value="rnpA"/>
    <property type="match status" value="1"/>
</dbReference>
<dbReference type="SUPFAM" id="SSF54211">
    <property type="entry name" value="Ribosomal protein S5 domain 2-like"/>
    <property type="match status" value="1"/>
</dbReference>
<organism evidence="9 10">
    <name type="scientific">Dyella jiangningensis</name>
    <dbReference type="NCBI Taxonomy" id="1379159"/>
    <lineage>
        <taxon>Bacteria</taxon>
        <taxon>Pseudomonadati</taxon>
        <taxon>Pseudomonadota</taxon>
        <taxon>Gammaproteobacteria</taxon>
        <taxon>Lysobacterales</taxon>
        <taxon>Rhodanobacteraceae</taxon>
        <taxon>Dyella</taxon>
    </lineage>
</organism>
<evidence type="ECO:0000256" key="3">
    <source>
        <dbReference type="ARBA" id="ARBA00022722"/>
    </source>
</evidence>
<evidence type="ECO:0000256" key="2">
    <source>
        <dbReference type="ARBA" id="ARBA00022694"/>
    </source>
</evidence>
<keyword evidence="6 7" id="KW-0694">RNA-binding</keyword>
<dbReference type="Pfam" id="PF00825">
    <property type="entry name" value="Ribonuclease_P"/>
    <property type="match status" value="1"/>
</dbReference>
<dbReference type="PANTHER" id="PTHR33992">
    <property type="entry name" value="RIBONUCLEASE P PROTEIN COMPONENT"/>
    <property type="match status" value="1"/>
</dbReference>
<dbReference type="EC" id="3.1.26.5" evidence="7 8"/>
<dbReference type="PANTHER" id="PTHR33992:SF1">
    <property type="entry name" value="RIBONUCLEASE P PROTEIN COMPONENT"/>
    <property type="match status" value="1"/>
</dbReference>
<evidence type="ECO:0000256" key="7">
    <source>
        <dbReference type="HAMAP-Rule" id="MF_00227"/>
    </source>
</evidence>
<keyword evidence="3 7" id="KW-0540">Nuclease</keyword>
<dbReference type="GO" id="GO:0042781">
    <property type="term" value="F:3'-tRNA processing endoribonuclease activity"/>
    <property type="evidence" value="ECO:0007669"/>
    <property type="project" value="TreeGrafter"/>
</dbReference>
<comment type="subunit">
    <text evidence="7">Consists of a catalytic RNA component (M1 or rnpB) and a protein subunit.</text>
</comment>
<dbReference type="GO" id="GO:0000049">
    <property type="term" value="F:tRNA binding"/>
    <property type="evidence" value="ECO:0007669"/>
    <property type="project" value="UniProtKB-UniRule"/>
</dbReference>
<gene>
    <name evidence="7" type="primary">rnpA</name>
    <name evidence="9" type="ORF">CA260_20760</name>
</gene>
<reference evidence="9 10" key="1">
    <citation type="journal article" date="2018" name="Genet. Mol. Biol.">
        <title>The genome sequence of Dyella jiangningensis FCAV SCS01 from a lignocellulose-decomposing microbial consortium metagenome reveals potential for biotechnological applications.</title>
        <authorList>
            <person name="Desiderato J.G."/>
            <person name="Alvarenga D.O."/>
            <person name="Constancio M.T.L."/>
            <person name="Alves L.M.C."/>
            <person name="Varani A.M."/>
        </authorList>
    </citation>
    <scope>NUCLEOTIDE SEQUENCE [LARGE SCALE GENOMIC DNA]</scope>
    <source>
        <strain evidence="9 10">FCAV SCS01</strain>
    </source>
</reference>
<sequence length="132" mass="15078">MRAAGLPREARLRRAGDFAALRHASGRFGGRCFSVRYRPNDLDHPRLGLAISKRVSKRAVDRNRIKRLVRESFRRHRLELPPIDLMVMAREQAVSLPGPELLDELHLLWKKLRSVRLEATLKPGDAAGTIVR</sequence>
<evidence type="ECO:0000256" key="1">
    <source>
        <dbReference type="ARBA" id="ARBA00002663"/>
    </source>
</evidence>